<name>A0ABQ5ZTF4_9GAMM</name>
<dbReference type="PANTHER" id="PTHR32089:SF120">
    <property type="entry name" value="METHYL-ACCEPTING CHEMOTAXIS PROTEIN TLPQ"/>
    <property type="match status" value="1"/>
</dbReference>
<accession>A0ABQ5ZTF4</accession>
<keyword evidence="2 4" id="KW-0807">Transducer</keyword>
<dbReference type="SMART" id="SM00283">
    <property type="entry name" value="MA"/>
    <property type="match status" value="1"/>
</dbReference>
<dbReference type="Proteomes" id="UP001156682">
    <property type="component" value="Unassembled WGS sequence"/>
</dbReference>
<evidence type="ECO:0000259" key="9">
    <source>
        <dbReference type="PROSITE" id="PS50885"/>
    </source>
</evidence>
<dbReference type="InterPro" id="IPR003660">
    <property type="entry name" value="HAMP_dom"/>
</dbReference>
<dbReference type="Gene3D" id="1.10.287.950">
    <property type="entry name" value="Methyl-accepting chemotaxis protein"/>
    <property type="match status" value="1"/>
</dbReference>
<evidence type="ECO:0000313" key="11">
    <source>
        <dbReference type="Proteomes" id="UP001156682"/>
    </source>
</evidence>
<evidence type="ECO:0000256" key="4">
    <source>
        <dbReference type="PROSITE-ProRule" id="PRU00284"/>
    </source>
</evidence>
<dbReference type="RefSeq" id="WP_027852008.1">
    <property type="nucleotide sequence ID" value="NZ_BSOR01000015.1"/>
</dbReference>
<dbReference type="Pfam" id="PF00015">
    <property type="entry name" value="MCPsignal"/>
    <property type="match status" value="1"/>
</dbReference>
<dbReference type="EMBL" id="BSOR01000015">
    <property type="protein sequence ID" value="GLR63426.1"/>
    <property type="molecule type" value="Genomic_DNA"/>
</dbReference>
<organism evidence="10 11">
    <name type="scientific">Marinospirillum insulare</name>
    <dbReference type="NCBI Taxonomy" id="217169"/>
    <lineage>
        <taxon>Bacteria</taxon>
        <taxon>Pseudomonadati</taxon>
        <taxon>Pseudomonadota</taxon>
        <taxon>Gammaproteobacteria</taxon>
        <taxon>Oceanospirillales</taxon>
        <taxon>Oceanospirillaceae</taxon>
        <taxon>Marinospirillum</taxon>
    </lineage>
</organism>
<dbReference type="PROSITE" id="PS50111">
    <property type="entry name" value="CHEMOTAXIS_TRANSDUC_2"/>
    <property type="match status" value="1"/>
</dbReference>
<dbReference type="CDD" id="cd06225">
    <property type="entry name" value="HAMP"/>
    <property type="match status" value="1"/>
</dbReference>
<dbReference type="PRINTS" id="PR00260">
    <property type="entry name" value="CHEMTRNSDUCR"/>
</dbReference>
<dbReference type="PROSITE" id="PS50885">
    <property type="entry name" value="HAMP"/>
    <property type="match status" value="1"/>
</dbReference>
<protein>
    <submittedName>
        <fullName evidence="10">Chemotaxis transducer</fullName>
    </submittedName>
</protein>
<dbReference type="PANTHER" id="PTHR32089">
    <property type="entry name" value="METHYL-ACCEPTING CHEMOTAXIS PROTEIN MCPB"/>
    <property type="match status" value="1"/>
</dbReference>
<feature type="transmembrane region" description="Helical" evidence="7">
    <location>
        <begin position="325"/>
        <end position="350"/>
    </location>
</feature>
<evidence type="ECO:0000256" key="2">
    <source>
        <dbReference type="ARBA" id="ARBA00023224"/>
    </source>
</evidence>
<evidence type="ECO:0000256" key="6">
    <source>
        <dbReference type="SAM" id="MobiDB-lite"/>
    </source>
</evidence>
<keyword evidence="5" id="KW-0175">Coiled coil</keyword>
<sequence length="678" mass="74478">MLKTFLKPGMAFMNRLVYFQKFTLIALLFLLPLIVLSGVQTKQFWNDLRQLQLERDGLSLQADVLQLIAVSEEYRDYAALADSRETPELRQEINLLANQWLERFNKLEQTANFKLADSNLESALTKLKAQAERLFKPQSRQGNVSMALMHYQPLVKQTTDLLQILRQSSDLIRDSRTEVQLLQLLLNTQLPDLLASVGQGRNYGSQVLLQAYMDSISSTELESALDQLNRQKQSWQLTLSSLEARSTELAKELQPLSEQVALALDNFQFSLEDKVLFASSFDSGWSGFYAESLKAQKEILSVGQQFIQRSDVYLQAAEIEQEKRLWILGILLFLQVAVIGYLYSCFYVSIHTNMQRLLKSVELLADGDLRVAPKTASCDETGILTQAFASMAEKMRVLVFTVRGSAEQVTQQANLVAVSAGQAQQTSGIQQQETELVASSMNEMSATATEVAEHAADAATRAGEARLQAEQSQGLSDEMSDRMQRLAGSLQDAANAGKSLVERSARIGSALEVIQGIAEQTNLLALNAAIEAARAGDAGRGFAVVADEVRSLASRTQDSTHEIAEIITDLHQGVASVVGHIEKSHERAELTAEQSQQVSETLSHILQAVQQIDAKNQQIATAAEQQSSVAAEIDANLSRIRDGADESAQGAESTASSSQALASTTEQLQQGISVFQVD</sequence>
<dbReference type="InterPro" id="IPR004090">
    <property type="entry name" value="Chemotax_Me-accpt_rcpt"/>
</dbReference>
<keyword evidence="7" id="KW-0812">Transmembrane</keyword>
<evidence type="ECO:0000256" key="5">
    <source>
        <dbReference type="SAM" id="Coils"/>
    </source>
</evidence>
<feature type="compositionally biased region" description="Low complexity" evidence="6">
    <location>
        <begin position="651"/>
        <end position="663"/>
    </location>
</feature>
<evidence type="ECO:0000259" key="8">
    <source>
        <dbReference type="PROSITE" id="PS50111"/>
    </source>
</evidence>
<comment type="caution">
    <text evidence="10">The sequence shown here is derived from an EMBL/GenBank/DDBJ whole genome shotgun (WGS) entry which is preliminary data.</text>
</comment>
<reference evidence="11" key="1">
    <citation type="journal article" date="2019" name="Int. J. Syst. Evol. Microbiol.">
        <title>The Global Catalogue of Microorganisms (GCM) 10K type strain sequencing project: providing services to taxonomists for standard genome sequencing and annotation.</title>
        <authorList>
            <consortium name="The Broad Institute Genomics Platform"/>
            <consortium name="The Broad Institute Genome Sequencing Center for Infectious Disease"/>
            <person name="Wu L."/>
            <person name="Ma J."/>
        </authorList>
    </citation>
    <scope>NUCLEOTIDE SEQUENCE [LARGE SCALE GENOMIC DNA]</scope>
    <source>
        <strain evidence="11">NBRC 100033</strain>
    </source>
</reference>
<keyword evidence="7" id="KW-0472">Membrane</keyword>
<evidence type="ECO:0000256" key="1">
    <source>
        <dbReference type="ARBA" id="ARBA00004370"/>
    </source>
</evidence>
<dbReference type="InterPro" id="IPR004089">
    <property type="entry name" value="MCPsignal_dom"/>
</dbReference>
<keyword evidence="7" id="KW-1133">Transmembrane helix</keyword>
<feature type="coiled-coil region" evidence="5">
    <location>
        <begin position="218"/>
        <end position="245"/>
    </location>
</feature>
<feature type="region of interest" description="Disordered" evidence="6">
    <location>
        <begin position="643"/>
        <end position="663"/>
    </location>
</feature>
<evidence type="ECO:0000256" key="7">
    <source>
        <dbReference type="SAM" id="Phobius"/>
    </source>
</evidence>
<gene>
    <name evidence="10" type="ORF">GCM10007878_08610</name>
</gene>
<evidence type="ECO:0000256" key="3">
    <source>
        <dbReference type="ARBA" id="ARBA00029447"/>
    </source>
</evidence>
<feature type="domain" description="Methyl-accepting transducer" evidence="8">
    <location>
        <begin position="405"/>
        <end position="641"/>
    </location>
</feature>
<feature type="domain" description="HAMP" evidence="9">
    <location>
        <begin position="348"/>
        <end position="400"/>
    </location>
</feature>
<comment type="similarity">
    <text evidence="3">Belongs to the methyl-accepting chemotaxis (MCP) protein family.</text>
</comment>
<keyword evidence="11" id="KW-1185">Reference proteome</keyword>
<dbReference type="SUPFAM" id="SSF58104">
    <property type="entry name" value="Methyl-accepting chemotaxis protein (MCP) signaling domain"/>
    <property type="match status" value="1"/>
</dbReference>
<comment type="subcellular location">
    <subcellularLocation>
        <location evidence="1">Membrane</location>
    </subcellularLocation>
</comment>
<evidence type="ECO:0000313" key="10">
    <source>
        <dbReference type="EMBL" id="GLR63426.1"/>
    </source>
</evidence>
<dbReference type="CDD" id="cd11386">
    <property type="entry name" value="MCP_signal"/>
    <property type="match status" value="1"/>
</dbReference>
<proteinExistence type="inferred from homology"/>